<keyword evidence="9" id="KW-0812">Transmembrane</keyword>
<keyword evidence="9" id="KW-0472">Membrane</keyword>
<keyword evidence="5" id="KW-0547">Nucleotide-binding</keyword>
<dbReference type="Pfam" id="PF07730">
    <property type="entry name" value="HisKA_3"/>
    <property type="match status" value="1"/>
</dbReference>
<evidence type="ECO:0000256" key="9">
    <source>
        <dbReference type="SAM" id="Phobius"/>
    </source>
</evidence>
<keyword evidence="12" id="KW-1185">Reference proteome</keyword>
<keyword evidence="9" id="KW-1133">Transmembrane helix</keyword>
<feature type="domain" description="Signal transduction histidine kinase subgroup 3 dimerisation and phosphoacceptor" evidence="10">
    <location>
        <begin position="205"/>
        <end position="270"/>
    </location>
</feature>
<dbReference type="InterPro" id="IPR050482">
    <property type="entry name" value="Sensor_HK_TwoCompSys"/>
</dbReference>
<reference evidence="11 12" key="1">
    <citation type="journal article" date="2019" name="Int. J. Syst. Evol. Microbiol.">
        <title>The Global Catalogue of Microorganisms (GCM) 10K type strain sequencing project: providing services to taxonomists for standard genome sequencing and annotation.</title>
        <authorList>
            <consortium name="The Broad Institute Genomics Platform"/>
            <consortium name="The Broad Institute Genome Sequencing Center for Infectious Disease"/>
            <person name="Wu L."/>
            <person name="Ma J."/>
        </authorList>
    </citation>
    <scope>NUCLEOTIDE SEQUENCE [LARGE SCALE GENOMIC DNA]</scope>
    <source>
        <strain evidence="11 12">JCM 10696</strain>
    </source>
</reference>
<dbReference type="Proteomes" id="UP001500665">
    <property type="component" value="Unassembled WGS sequence"/>
</dbReference>
<protein>
    <recommendedName>
        <fullName evidence="2">histidine kinase</fullName>
        <ecNumber evidence="2">2.7.13.3</ecNumber>
    </recommendedName>
</protein>
<keyword evidence="8" id="KW-0902">Two-component regulatory system</keyword>
<proteinExistence type="predicted"/>
<accession>A0ABN1RYI1</accession>
<feature type="transmembrane region" description="Helical" evidence="9">
    <location>
        <begin position="20"/>
        <end position="43"/>
    </location>
</feature>
<dbReference type="CDD" id="cd16917">
    <property type="entry name" value="HATPase_UhpB-NarQ-NarX-like"/>
    <property type="match status" value="1"/>
</dbReference>
<comment type="caution">
    <text evidence="11">The sequence shown here is derived from an EMBL/GenBank/DDBJ whole genome shotgun (WGS) entry which is preliminary data.</text>
</comment>
<feature type="transmembrane region" description="Helical" evidence="9">
    <location>
        <begin position="49"/>
        <end position="72"/>
    </location>
</feature>
<dbReference type="Gene3D" id="1.20.5.1930">
    <property type="match status" value="1"/>
</dbReference>
<feature type="transmembrane region" description="Helical" evidence="9">
    <location>
        <begin position="102"/>
        <end position="130"/>
    </location>
</feature>
<organism evidence="11 12">
    <name type="scientific">Actinocorallia libanotica</name>
    <dbReference type="NCBI Taxonomy" id="46162"/>
    <lineage>
        <taxon>Bacteria</taxon>
        <taxon>Bacillati</taxon>
        <taxon>Actinomycetota</taxon>
        <taxon>Actinomycetes</taxon>
        <taxon>Streptosporangiales</taxon>
        <taxon>Thermomonosporaceae</taxon>
        <taxon>Actinocorallia</taxon>
    </lineage>
</organism>
<dbReference type="EMBL" id="BAAAHH010000052">
    <property type="protein sequence ID" value="GAA0967874.1"/>
    <property type="molecule type" value="Genomic_DNA"/>
</dbReference>
<dbReference type="InterPro" id="IPR036890">
    <property type="entry name" value="HATPase_C_sf"/>
</dbReference>
<name>A0ABN1RYI1_9ACTN</name>
<evidence type="ECO:0000256" key="5">
    <source>
        <dbReference type="ARBA" id="ARBA00022741"/>
    </source>
</evidence>
<evidence type="ECO:0000259" key="10">
    <source>
        <dbReference type="Pfam" id="PF07730"/>
    </source>
</evidence>
<comment type="catalytic activity">
    <reaction evidence="1">
        <text>ATP + protein L-histidine = ADP + protein N-phospho-L-histidine.</text>
        <dbReference type="EC" id="2.7.13.3"/>
    </reaction>
</comment>
<dbReference type="InterPro" id="IPR011712">
    <property type="entry name" value="Sig_transdc_His_kin_sub3_dim/P"/>
</dbReference>
<feature type="transmembrane region" description="Helical" evidence="9">
    <location>
        <begin position="150"/>
        <end position="183"/>
    </location>
</feature>
<evidence type="ECO:0000256" key="3">
    <source>
        <dbReference type="ARBA" id="ARBA00022553"/>
    </source>
</evidence>
<dbReference type="PANTHER" id="PTHR24421">
    <property type="entry name" value="NITRATE/NITRITE SENSOR PROTEIN NARX-RELATED"/>
    <property type="match status" value="1"/>
</dbReference>
<keyword evidence="7" id="KW-0067">ATP-binding</keyword>
<keyword evidence="6 11" id="KW-0418">Kinase</keyword>
<evidence type="ECO:0000313" key="11">
    <source>
        <dbReference type="EMBL" id="GAA0967874.1"/>
    </source>
</evidence>
<keyword evidence="4" id="KW-0808">Transferase</keyword>
<keyword evidence="3" id="KW-0597">Phosphoprotein</keyword>
<evidence type="ECO:0000256" key="2">
    <source>
        <dbReference type="ARBA" id="ARBA00012438"/>
    </source>
</evidence>
<evidence type="ECO:0000256" key="1">
    <source>
        <dbReference type="ARBA" id="ARBA00000085"/>
    </source>
</evidence>
<evidence type="ECO:0000256" key="8">
    <source>
        <dbReference type="ARBA" id="ARBA00023012"/>
    </source>
</evidence>
<dbReference type="PANTHER" id="PTHR24421:SF10">
    <property type="entry name" value="NITRATE_NITRITE SENSOR PROTEIN NARQ"/>
    <property type="match status" value="1"/>
</dbReference>
<evidence type="ECO:0000256" key="6">
    <source>
        <dbReference type="ARBA" id="ARBA00022777"/>
    </source>
</evidence>
<dbReference type="GO" id="GO:0016301">
    <property type="term" value="F:kinase activity"/>
    <property type="evidence" value="ECO:0007669"/>
    <property type="project" value="UniProtKB-KW"/>
</dbReference>
<sequence length="404" mass="43050">MPRFSLRPLYSGVTWRRWAFMILGGLISTPYVTIAMFLAGSLGPGGSPWLPLVLFLLALAGGLAVTGLMPVVRRLECSIALEMLGTPEQPGRDTGWPARLRAAAWFTAHTVVGAGVGFFSVVIPILAGWIFTLPLFGQMSPLALDEGHWWALPLMLVLGLIPLLALGYGVVGLGALAASAAAWALGPSPEERIAAAERRADAQAERTRLARELHDSVGHALSIVTVQSAAAARVLEKDTEFARQALQAIEESARTALEDLDHVLGLLREEAGGDKRTPQRTLRDLADLLGKTGLEIDLHRTGDLDRLPAAVSREAYRIVQEGLTNVAKHAGRVPVELRLAADPGVLDLELSNPMGARTHGGDTGGRGLAGLGERVHVLRGTLSAGPDQDLWRLRVSIPIPKGST</sequence>
<dbReference type="Gene3D" id="3.30.565.10">
    <property type="entry name" value="Histidine kinase-like ATPase, C-terminal domain"/>
    <property type="match status" value="1"/>
</dbReference>
<dbReference type="EC" id="2.7.13.3" evidence="2"/>
<evidence type="ECO:0000256" key="4">
    <source>
        <dbReference type="ARBA" id="ARBA00022679"/>
    </source>
</evidence>
<evidence type="ECO:0000313" key="12">
    <source>
        <dbReference type="Proteomes" id="UP001500665"/>
    </source>
</evidence>
<gene>
    <name evidence="11" type="ORF">GCM10009550_72400</name>
</gene>
<evidence type="ECO:0000256" key="7">
    <source>
        <dbReference type="ARBA" id="ARBA00022840"/>
    </source>
</evidence>
<dbReference type="RefSeq" id="WP_344246798.1">
    <property type="nucleotide sequence ID" value="NZ_BAAAHH010000052.1"/>
</dbReference>